<dbReference type="PIR" id="AG2722">
    <property type="entry name" value="AG2722"/>
</dbReference>
<accession>Q8UG56</accession>
<reference evidence="1 2" key="2">
    <citation type="journal article" date="2001" name="Science">
        <title>Genome sequence of the plant pathogen and biotechnology agent Agrobacterium tumefaciens C58.</title>
        <authorList>
            <person name="Goodner B."/>
            <person name="Hinkle G."/>
            <person name="Gattung S."/>
            <person name="Miller N."/>
            <person name="Blanchard M."/>
            <person name="Qurollo B."/>
            <person name="Goldman B.S."/>
            <person name="Cao Y."/>
            <person name="Askenazi M."/>
            <person name="Halling C."/>
            <person name="Mullin L."/>
            <person name="Houmiel K."/>
            <person name="Gordon J."/>
            <person name="Vaudin M."/>
            <person name="Iartchouk O."/>
            <person name="Epp A."/>
            <person name="Liu F."/>
            <person name="Wollam C."/>
            <person name="Allinger M."/>
            <person name="Doughty D."/>
            <person name="Scott C."/>
            <person name="Lappas C."/>
            <person name="Markelz B."/>
            <person name="Flanagan C."/>
            <person name="Crowell C."/>
            <person name="Gurson J."/>
            <person name="Lomo C."/>
            <person name="Sear C."/>
            <person name="Strub G."/>
            <person name="Cielo C."/>
            <person name="Slater S."/>
        </authorList>
    </citation>
    <scope>NUCLEOTIDE SEQUENCE [LARGE SCALE GENOMIC DNA]</scope>
    <source>
        <strain evidence="2">C58 / ATCC 33970</strain>
    </source>
</reference>
<organism evidence="1 2">
    <name type="scientific">Agrobacterium fabrum (strain C58 / ATCC 33970)</name>
    <name type="common">Agrobacterium tumefaciens (strain C58)</name>
    <dbReference type="NCBI Taxonomy" id="176299"/>
    <lineage>
        <taxon>Bacteria</taxon>
        <taxon>Pseudomonadati</taxon>
        <taxon>Pseudomonadota</taxon>
        <taxon>Alphaproteobacteria</taxon>
        <taxon>Hyphomicrobiales</taxon>
        <taxon>Rhizobiaceae</taxon>
        <taxon>Rhizobium/Agrobacterium group</taxon>
        <taxon>Agrobacterium</taxon>
        <taxon>Agrobacterium tumefaciens complex</taxon>
    </lineage>
</organism>
<keyword evidence="2" id="KW-1185">Reference proteome</keyword>
<name>Q8UG56_AGRFC</name>
<dbReference type="EnsemblBacteria" id="AAL42197">
    <property type="protein sequence ID" value="AAL42197"/>
    <property type="gene ID" value="Atu1185"/>
</dbReference>
<dbReference type="BioCyc" id="AGRO:ATU1185-MONOMER"/>
<proteinExistence type="predicted"/>
<dbReference type="Proteomes" id="UP000000813">
    <property type="component" value="Chromosome circular"/>
</dbReference>
<dbReference type="EMBL" id="AE007869">
    <property type="protein sequence ID" value="AAL42197.1"/>
    <property type="molecule type" value="Genomic_DNA"/>
</dbReference>
<dbReference type="AlphaFoldDB" id="Q8UG56"/>
<dbReference type="KEGG" id="atu:Atu1185"/>
<gene>
    <name evidence="1" type="ordered locus">Atu1185</name>
</gene>
<evidence type="ECO:0000313" key="2">
    <source>
        <dbReference type="Proteomes" id="UP000000813"/>
    </source>
</evidence>
<protein>
    <submittedName>
        <fullName evidence="1">Uncharacterized protein</fullName>
    </submittedName>
</protein>
<dbReference type="HOGENOM" id="CLU_2713366_0_0_5"/>
<sequence length="72" mass="7708">MSSFISPKSFGAAPYIAGVRFVIRISYLSGALDQTKASPNLGDCLVQHALCVLDVECCLVTGLTRQLFPMEG</sequence>
<reference evidence="1 2" key="1">
    <citation type="journal article" date="2001" name="Science">
        <title>The genome of the natural genetic engineer Agrobacterium tumefaciens C58.</title>
        <authorList>
            <person name="Wood D.W."/>
            <person name="Setubal J.C."/>
            <person name="Kaul R."/>
            <person name="Monks D.E."/>
            <person name="Kitajima J.P."/>
            <person name="Okura V.K."/>
            <person name="Zhou Y."/>
            <person name="Chen L."/>
            <person name="Wood G.E."/>
            <person name="Almeida N.F.Jr."/>
            <person name="Woo L."/>
            <person name="Chen Y."/>
            <person name="Paulsen I.T."/>
            <person name="Eisen J.A."/>
            <person name="Karp P.D."/>
            <person name="Bovee D.Sr."/>
            <person name="Chapman P."/>
            <person name="Clendenning J."/>
            <person name="Deatherage G."/>
            <person name="Gillet W."/>
            <person name="Grant C."/>
            <person name="Kutyavin T."/>
            <person name="Levy R."/>
            <person name="Li M.J."/>
            <person name="McClelland E."/>
            <person name="Palmieri A."/>
            <person name="Raymond C."/>
            <person name="Rouse G."/>
            <person name="Saenphimmachak C."/>
            <person name="Wu Z."/>
            <person name="Romero P."/>
            <person name="Gordon D."/>
            <person name="Zhang S."/>
            <person name="Yoo H."/>
            <person name="Tao Y."/>
            <person name="Biddle P."/>
            <person name="Jung M."/>
            <person name="Krespan W."/>
            <person name="Perry M."/>
            <person name="Gordon-Kamm B."/>
            <person name="Liao L."/>
            <person name="Kim S."/>
            <person name="Hendrick C."/>
            <person name="Zhao Z.Y."/>
            <person name="Dolan M."/>
            <person name="Chumley F."/>
            <person name="Tingey S.V."/>
            <person name="Tomb J.F."/>
            <person name="Gordon M.P."/>
            <person name="Olson M.V."/>
            <person name="Nester E.W."/>
        </authorList>
    </citation>
    <scope>NUCLEOTIDE SEQUENCE [LARGE SCALE GENOMIC DNA]</scope>
    <source>
        <strain evidence="2">C58 / ATCC 33970</strain>
    </source>
</reference>
<evidence type="ECO:0000313" key="1">
    <source>
        <dbReference type="EMBL" id="AAL42197.1"/>
    </source>
</evidence>
<dbReference type="STRING" id="176299.Atu1185"/>